<comment type="caution">
    <text evidence="2">The sequence shown here is derived from an EMBL/GenBank/DDBJ whole genome shotgun (WGS) entry which is preliminary data.</text>
</comment>
<organism evidence="2 3">
    <name type="scientific">Euphydryas editha</name>
    <name type="common">Edith's checkerspot</name>
    <dbReference type="NCBI Taxonomy" id="104508"/>
    <lineage>
        <taxon>Eukaryota</taxon>
        <taxon>Metazoa</taxon>
        <taxon>Ecdysozoa</taxon>
        <taxon>Arthropoda</taxon>
        <taxon>Hexapoda</taxon>
        <taxon>Insecta</taxon>
        <taxon>Pterygota</taxon>
        <taxon>Neoptera</taxon>
        <taxon>Endopterygota</taxon>
        <taxon>Lepidoptera</taxon>
        <taxon>Glossata</taxon>
        <taxon>Ditrysia</taxon>
        <taxon>Papilionoidea</taxon>
        <taxon>Nymphalidae</taxon>
        <taxon>Nymphalinae</taxon>
        <taxon>Euphydryas</taxon>
    </lineage>
</organism>
<keyword evidence="3" id="KW-1185">Reference proteome</keyword>
<evidence type="ECO:0000256" key="1">
    <source>
        <dbReference type="SAM" id="MobiDB-lite"/>
    </source>
</evidence>
<dbReference type="Proteomes" id="UP001153954">
    <property type="component" value="Unassembled WGS sequence"/>
</dbReference>
<gene>
    <name evidence="2" type="ORF">EEDITHA_LOCUS18863</name>
</gene>
<protein>
    <submittedName>
        <fullName evidence="2">Uncharacterized protein</fullName>
    </submittedName>
</protein>
<name>A0AAU9V608_EUPED</name>
<evidence type="ECO:0000313" key="3">
    <source>
        <dbReference type="Proteomes" id="UP001153954"/>
    </source>
</evidence>
<dbReference type="EMBL" id="CAKOGL010000027">
    <property type="protein sequence ID" value="CAH2104495.1"/>
    <property type="molecule type" value="Genomic_DNA"/>
</dbReference>
<dbReference type="AlphaFoldDB" id="A0AAU9V608"/>
<reference evidence="2" key="1">
    <citation type="submission" date="2022-03" db="EMBL/GenBank/DDBJ databases">
        <authorList>
            <person name="Tunstrom K."/>
        </authorList>
    </citation>
    <scope>NUCLEOTIDE SEQUENCE</scope>
</reference>
<evidence type="ECO:0000313" key="2">
    <source>
        <dbReference type="EMBL" id="CAH2104495.1"/>
    </source>
</evidence>
<proteinExistence type="predicted"/>
<accession>A0AAU9V608</accession>
<sequence>MRDGKILTVCKYKRLRCCIQNLRCVCKDSDAAVRSAVKKALLSRGQTLTEPRGRRRAYGVRRAAKDPSPPPRDLPPAAGLPVRAPLHAQW</sequence>
<feature type="region of interest" description="Disordered" evidence="1">
    <location>
        <begin position="45"/>
        <end position="90"/>
    </location>
</feature>